<feature type="transmembrane region" description="Helical" evidence="2">
    <location>
        <begin position="363"/>
        <end position="380"/>
    </location>
</feature>
<name>A0ABV2YDU5_9ACTN</name>
<evidence type="ECO:0000256" key="1">
    <source>
        <dbReference type="SAM" id="MobiDB-lite"/>
    </source>
</evidence>
<feature type="region of interest" description="Disordered" evidence="1">
    <location>
        <begin position="197"/>
        <end position="236"/>
    </location>
</feature>
<reference evidence="3 4" key="1">
    <citation type="submission" date="2024-06" db="EMBL/GenBank/DDBJ databases">
        <title>The Natural Products Discovery Center: Release of the First 8490 Sequenced Strains for Exploring Actinobacteria Biosynthetic Diversity.</title>
        <authorList>
            <person name="Kalkreuter E."/>
            <person name="Kautsar S.A."/>
            <person name="Yang D."/>
            <person name="Bader C.D."/>
            <person name="Teijaro C.N."/>
            <person name="Fluegel L."/>
            <person name="Davis C.M."/>
            <person name="Simpson J.R."/>
            <person name="Lauterbach L."/>
            <person name="Steele A.D."/>
            <person name="Gui C."/>
            <person name="Meng S."/>
            <person name="Li G."/>
            <person name="Viehrig K."/>
            <person name="Ye F."/>
            <person name="Su P."/>
            <person name="Kiefer A.F."/>
            <person name="Nichols A."/>
            <person name="Cepeda A.J."/>
            <person name="Yan W."/>
            <person name="Fan B."/>
            <person name="Jiang Y."/>
            <person name="Adhikari A."/>
            <person name="Zheng C.-J."/>
            <person name="Schuster L."/>
            <person name="Cowan T.M."/>
            <person name="Smanski M.J."/>
            <person name="Chevrette M.G."/>
            <person name="De Carvalho L.P.S."/>
            <person name="Shen B."/>
        </authorList>
    </citation>
    <scope>NUCLEOTIDE SEQUENCE [LARGE SCALE GENOMIC DNA]</scope>
    <source>
        <strain evidence="3 4">NPDC038104</strain>
    </source>
</reference>
<evidence type="ECO:0000313" key="3">
    <source>
        <dbReference type="EMBL" id="MEU3553903.1"/>
    </source>
</evidence>
<keyword evidence="2" id="KW-1133">Transmembrane helix</keyword>
<evidence type="ECO:0000256" key="2">
    <source>
        <dbReference type="SAM" id="Phobius"/>
    </source>
</evidence>
<dbReference type="Proteomes" id="UP001550850">
    <property type="component" value="Unassembled WGS sequence"/>
</dbReference>
<keyword evidence="2" id="KW-0812">Transmembrane</keyword>
<keyword evidence="2" id="KW-0472">Membrane</keyword>
<feature type="transmembrane region" description="Helical" evidence="2">
    <location>
        <begin position="31"/>
        <end position="49"/>
    </location>
</feature>
<evidence type="ECO:0008006" key="5">
    <source>
        <dbReference type="Google" id="ProtNLM"/>
    </source>
</evidence>
<feature type="transmembrane region" description="Helical" evidence="2">
    <location>
        <begin position="292"/>
        <end position="312"/>
    </location>
</feature>
<accession>A0ABV2YDU5</accession>
<dbReference type="EMBL" id="JBEZUR010000006">
    <property type="protein sequence ID" value="MEU3553903.1"/>
    <property type="molecule type" value="Genomic_DNA"/>
</dbReference>
<keyword evidence="4" id="KW-1185">Reference proteome</keyword>
<evidence type="ECO:0000313" key="4">
    <source>
        <dbReference type="Proteomes" id="UP001550850"/>
    </source>
</evidence>
<feature type="transmembrane region" description="Helical" evidence="2">
    <location>
        <begin position="334"/>
        <end position="351"/>
    </location>
</feature>
<sequence>MTVTTRTRTGAKAPHGSTATRRFRPRHPSPYAVFGGLAWLVLTLASWRVPMCCDYGQHAAVVERLRESLMHPRHPLVDLPGDGNPYYSPYALAQGAFARLTGLNGIETVRLATPFNLAVLLTGLNRLVRALTPRPWAPVWALLAVTLLWGTERAWWSGFLNLMSSTGHAGYPSAFALGATLWAWALTADRVHAADGNGNRGGACDGRGGTGRGDHGNGGENKGGGSDPTTARDRPGVRFVGPRGLPGLPGYAALGVLYGLILLTHPVTFVAAALGALAFVAASPRALTPALLGRWATAATVALALALAWPYADVLALAGDRGLDVMHRQLYDRLPERFWLAVVLGLPALVLRARRAGRPWRDPLTLLFLLDCAALAYGWLSGHWTYARLLGPALLPLQVALAVELAAPRPWPRWRKALGAAAAAGAVCGLLTVHAGALVPSDRLDQPPHWPSYDWAARHVGRGETLLADGYFAPRLLPGYGVDLVAPPWPDPVLGDRERGRRLEATARYLDPATGRAGREAVVRRYRVRWLLLTRWRRTPEEAVVVAWSRETGEVLARVGR</sequence>
<proteinExistence type="predicted"/>
<feature type="transmembrane region" description="Helical" evidence="2">
    <location>
        <begin position="251"/>
        <end position="280"/>
    </location>
</feature>
<gene>
    <name evidence="3" type="ORF">AB0E65_06720</name>
</gene>
<feature type="compositionally biased region" description="Gly residues" evidence="1">
    <location>
        <begin position="198"/>
        <end position="211"/>
    </location>
</feature>
<comment type="caution">
    <text evidence="3">The sequence shown here is derived from an EMBL/GenBank/DDBJ whole genome shotgun (WGS) entry which is preliminary data.</text>
</comment>
<protein>
    <recommendedName>
        <fullName evidence="5">Integral membrane protein</fullName>
    </recommendedName>
</protein>
<feature type="region of interest" description="Disordered" evidence="1">
    <location>
        <begin position="1"/>
        <end position="23"/>
    </location>
</feature>
<organism evidence="3 4">
    <name type="scientific">Streptomyces fragilis</name>
    <dbReference type="NCBI Taxonomy" id="67301"/>
    <lineage>
        <taxon>Bacteria</taxon>
        <taxon>Bacillati</taxon>
        <taxon>Actinomycetota</taxon>
        <taxon>Actinomycetes</taxon>
        <taxon>Kitasatosporales</taxon>
        <taxon>Streptomycetaceae</taxon>
        <taxon>Streptomyces</taxon>
    </lineage>
</organism>
<dbReference type="RefSeq" id="WP_245967641.1">
    <property type="nucleotide sequence ID" value="NZ_BEVZ01000005.1"/>
</dbReference>